<dbReference type="EMBL" id="JAUPFM010000001">
    <property type="protein sequence ID" value="KAK2863058.1"/>
    <property type="molecule type" value="Genomic_DNA"/>
</dbReference>
<dbReference type="Pfam" id="PF00443">
    <property type="entry name" value="UCH"/>
    <property type="match status" value="3"/>
</dbReference>
<dbReference type="InterPro" id="IPR018200">
    <property type="entry name" value="USP_CS"/>
</dbReference>
<comment type="caution">
    <text evidence="3">The sequence shown here is derived from an EMBL/GenBank/DDBJ whole genome shotgun (WGS) entry which is preliminary data.</text>
</comment>
<gene>
    <name evidence="3" type="ORF">Q5P01_002591</name>
</gene>
<dbReference type="CDD" id="cd02257">
    <property type="entry name" value="Peptidase_C19"/>
    <property type="match status" value="3"/>
</dbReference>
<feature type="compositionally biased region" description="Basic and acidic residues" evidence="1">
    <location>
        <begin position="638"/>
        <end position="652"/>
    </location>
</feature>
<dbReference type="InterPro" id="IPR001394">
    <property type="entry name" value="Peptidase_C19_UCH"/>
</dbReference>
<sequence>MNRQFSCSFFNSPANIKYHGLENPGATSHLNSVLQVLFMTDEFREAVERNSYDTECIDSHLKTLFGELKKRKASTYNIRKQLGIDTDKEQRDAAECLKKILSSLTSPEASQRQTQIIHFGFLPLELVKSERKDYSVVDGIEKYFGATHTTGKKQMYCENCDAKSNVTMKCVMNQHPEVLTVQLKRSKFVHRRRTPRRSADIPSTLQIPEDQTYELYASVEQSESGNYTATIKSQDDENWYEFNDTRVTLTKEEKFQKSKSPYLLFYKKKKMHAADTVTQNTSDMLLGGVHQDHGGTSEQHQAAVTTRNTKDVRTSGASVRTYHGLKNQGATCYLNSVLQVLFMTKEFKEAVGRSIRDSPTTECIDHHLNTLFNKLEKNTAQTCQITKTLGINRVYEQSDAAECLEKILSSLASPEASQIFRGHLIHKNTCSTCGEDTNTDDPFWFLPLELDESDRKDYSVVDGIEKYFRATHISGENQMYCENCDAKSDATMQCKVKHHPEILILLLKRFKFNYSYMTFVKNNNVVDVPCILQIPDNHTYELYAFVDHVGDLRGGHYTATIKSQDNDKWYKFNDTRVTLLDYQILQVDNNEILQHAYLLFYRKQKTHAANSCANNIREVSTIGDVPPVPTDNYDQNLDDGKIKQRNEDEEKTSPAPNIKYYNVINYGQTSYLGSVLQVLFMTKDFREAVERDLDHRLKDLFGCLKTRPASNKEIIEMLGIDRAYEECDAEYFEIILNLTSPEASQIFHMTLTYKTFCYTCRTEKDIDKKLQLLSLTLMESYTKDYHVVDGISECFRESQYVLPQYKMDCDDCGTKDTFVNKCEVKHHPEVLVLLLKRFEFNEPHKMYVKNNRVVNAPYTLQVPGNRTYQLYAVVDHVDDLKGGQYTATIKSQDNEKLCKFSDTSVTLLDDQRFQVDYTEKSRTAYILFYRKQKTAETWTQPANYNYEPIPDAEQIKIKQTEEVGNETSEAASIDRKEKKMGMDVPADWAAKTGADKATSGTRTSQKDAGVEKKRAKKRKHRK</sequence>
<dbReference type="PANTHER" id="PTHR24006">
    <property type="entry name" value="UBIQUITIN CARBOXYL-TERMINAL HYDROLASE"/>
    <property type="match status" value="1"/>
</dbReference>
<feature type="region of interest" description="Disordered" evidence="1">
    <location>
        <begin position="292"/>
        <end position="312"/>
    </location>
</feature>
<proteinExistence type="predicted"/>
<accession>A0AA88T6C2</accession>
<dbReference type="InterPro" id="IPR038765">
    <property type="entry name" value="Papain-like_cys_pep_sf"/>
</dbReference>
<feature type="region of interest" description="Disordered" evidence="1">
    <location>
        <begin position="959"/>
        <end position="1022"/>
    </location>
</feature>
<dbReference type="PROSITE" id="PS00973">
    <property type="entry name" value="USP_2"/>
    <property type="match status" value="1"/>
</dbReference>
<evidence type="ECO:0000313" key="4">
    <source>
        <dbReference type="Proteomes" id="UP001187415"/>
    </source>
</evidence>
<dbReference type="Gene3D" id="3.90.70.10">
    <property type="entry name" value="Cysteine proteinases"/>
    <property type="match status" value="3"/>
</dbReference>
<feature type="domain" description="USP" evidence="2">
    <location>
        <begin position="323"/>
        <end position="604"/>
    </location>
</feature>
<dbReference type="GO" id="GO:0005829">
    <property type="term" value="C:cytosol"/>
    <property type="evidence" value="ECO:0007669"/>
    <property type="project" value="TreeGrafter"/>
</dbReference>
<dbReference type="GO" id="GO:0016579">
    <property type="term" value="P:protein deubiquitination"/>
    <property type="evidence" value="ECO:0007669"/>
    <property type="project" value="InterPro"/>
</dbReference>
<keyword evidence="4" id="KW-1185">Reference proteome</keyword>
<name>A0AA88T6C2_CHASR</name>
<dbReference type="AlphaFoldDB" id="A0AA88T6C2"/>
<dbReference type="PANTHER" id="PTHR24006:SF899">
    <property type="entry name" value="UBIQUITIN CARBOXYL-TERMINAL HYDROLASE"/>
    <property type="match status" value="1"/>
</dbReference>
<evidence type="ECO:0000256" key="1">
    <source>
        <dbReference type="SAM" id="MobiDB-lite"/>
    </source>
</evidence>
<dbReference type="GO" id="GO:0004843">
    <property type="term" value="F:cysteine-type deubiquitinase activity"/>
    <property type="evidence" value="ECO:0007669"/>
    <property type="project" value="InterPro"/>
</dbReference>
<dbReference type="Proteomes" id="UP001187415">
    <property type="component" value="Unassembled WGS sequence"/>
</dbReference>
<feature type="domain" description="USP" evidence="2">
    <location>
        <begin position="19"/>
        <end position="269"/>
    </location>
</feature>
<dbReference type="InterPro" id="IPR028889">
    <property type="entry name" value="USP"/>
</dbReference>
<feature type="compositionally biased region" description="Basic residues" evidence="1">
    <location>
        <begin position="1013"/>
        <end position="1022"/>
    </location>
</feature>
<feature type="compositionally biased region" description="Polar residues" evidence="1">
    <location>
        <begin position="296"/>
        <end position="307"/>
    </location>
</feature>
<dbReference type="PROSITE" id="PS50235">
    <property type="entry name" value="USP_3"/>
    <property type="match status" value="3"/>
</dbReference>
<organism evidence="3 4">
    <name type="scientific">Channa striata</name>
    <name type="common">Snakehead murrel</name>
    <name type="synonym">Ophicephalus striatus</name>
    <dbReference type="NCBI Taxonomy" id="64152"/>
    <lineage>
        <taxon>Eukaryota</taxon>
        <taxon>Metazoa</taxon>
        <taxon>Chordata</taxon>
        <taxon>Craniata</taxon>
        <taxon>Vertebrata</taxon>
        <taxon>Euteleostomi</taxon>
        <taxon>Actinopterygii</taxon>
        <taxon>Neopterygii</taxon>
        <taxon>Teleostei</taxon>
        <taxon>Neoteleostei</taxon>
        <taxon>Acanthomorphata</taxon>
        <taxon>Anabantaria</taxon>
        <taxon>Anabantiformes</taxon>
        <taxon>Channoidei</taxon>
        <taxon>Channidae</taxon>
        <taxon>Channa</taxon>
    </lineage>
</organism>
<reference evidence="3" key="1">
    <citation type="submission" date="2023-07" db="EMBL/GenBank/DDBJ databases">
        <title>Chromosome-level Genome Assembly of Striped Snakehead (Channa striata).</title>
        <authorList>
            <person name="Liu H."/>
        </authorList>
    </citation>
    <scope>NUCLEOTIDE SEQUENCE</scope>
    <source>
        <strain evidence="3">Gz</strain>
        <tissue evidence="3">Muscle</tissue>
    </source>
</reference>
<feature type="region of interest" description="Disordered" evidence="1">
    <location>
        <begin position="623"/>
        <end position="654"/>
    </location>
</feature>
<dbReference type="InterPro" id="IPR050164">
    <property type="entry name" value="Peptidase_C19"/>
</dbReference>
<feature type="domain" description="USP" evidence="2">
    <location>
        <begin position="661"/>
        <end position="932"/>
    </location>
</feature>
<dbReference type="SUPFAM" id="SSF54001">
    <property type="entry name" value="Cysteine proteinases"/>
    <property type="match status" value="3"/>
</dbReference>
<protein>
    <recommendedName>
        <fullName evidence="2">USP domain-containing protein</fullName>
    </recommendedName>
</protein>
<feature type="compositionally biased region" description="Basic and acidic residues" evidence="1">
    <location>
        <begin position="972"/>
        <end position="981"/>
    </location>
</feature>
<evidence type="ECO:0000313" key="3">
    <source>
        <dbReference type="EMBL" id="KAK2863058.1"/>
    </source>
</evidence>
<dbReference type="PROSITE" id="PS00972">
    <property type="entry name" value="USP_1"/>
    <property type="match status" value="1"/>
</dbReference>
<dbReference type="GO" id="GO:0005634">
    <property type="term" value="C:nucleus"/>
    <property type="evidence" value="ECO:0007669"/>
    <property type="project" value="TreeGrafter"/>
</dbReference>
<evidence type="ECO:0000259" key="2">
    <source>
        <dbReference type="PROSITE" id="PS50235"/>
    </source>
</evidence>